<dbReference type="InterPro" id="IPR029787">
    <property type="entry name" value="Nucleotide_cyclase"/>
</dbReference>
<evidence type="ECO:0000313" key="6">
    <source>
        <dbReference type="EMBL" id="MDE1345576.1"/>
    </source>
</evidence>
<feature type="coiled-coil region" evidence="2">
    <location>
        <begin position="246"/>
        <end position="273"/>
    </location>
</feature>
<dbReference type="GO" id="GO:0016020">
    <property type="term" value="C:membrane"/>
    <property type="evidence" value="ECO:0007669"/>
    <property type="project" value="InterPro"/>
</dbReference>
<keyword evidence="3" id="KW-0472">Membrane</keyword>
<dbReference type="EMBL" id="JAKNAX010000007">
    <property type="protein sequence ID" value="MDE1345576.1"/>
    <property type="molecule type" value="Genomic_DNA"/>
</dbReference>
<dbReference type="PANTHER" id="PTHR46663:SF2">
    <property type="entry name" value="GGDEF DOMAIN-CONTAINING PROTEIN"/>
    <property type="match status" value="1"/>
</dbReference>
<dbReference type="InterPro" id="IPR000160">
    <property type="entry name" value="GGDEF_dom"/>
</dbReference>
<dbReference type="CDD" id="cd01949">
    <property type="entry name" value="GGDEF"/>
    <property type="match status" value="1"/>
</dbReference>
<feature type="domain" description="HAMP" evidence="4">
    <location>
        <begin position="206"/>
        <end position="244"/>
    </location>
</feature>
<dbReference type="PROSITE" id="PS50885">
    <property type="entry name" value="HAMP"/>
    <property type="match status" value="1"/>
</dbReference>
<proteinExistence type="predicted"/>
<dbReference type="InterPro" id="IPR043128">
    <property type="entry name" value="Rev_trsase/Diguanyl_cyclase"/>
</dbReference>
<evidence type="ECO:0000259" key="4">
    <source>
        <dbReference type="PROSITE" id="PS50885"/>
    </source>
</evidence>
<dbReference type="InterPro" id="IPR052163">
    <property type="entry name" value="DGC-Regulatory_Protein"/>
</dbReference>
<dbReference type="InterPro" id="IPR003660">
    <property type="entry name" value="HAMP_dom"/>
</dbReference>
<evidence type="ECO:0000256" key="2">
    <source>
        <dbReference type="SAM" id="Coils"/>
    </source>
</evidence>
<dbReference type="PROSITE" id="PS50887">
    <property type="entry name" value="GGDEF"/>
    <property type="match status" value="1"/>
</dbReference>
<keyword evidence="3" id="KW-0812">Transmembrane</keyword>
<evidence type="ECO:0000259" key="5">
    <source>
        <dbReference type="PROSITE" id="PS50887"/>
    </source>
</evidence>
<organism evidence="6 7">
    <name type="scientific">Vibrio aestuarianus</name>
    <dbReference type="NCBI Taxonomy" id="28171"/>
    <lineage>
        <taxon>Bacteria</taxon>
        <taxon>Pseudomonadati</taxon>
        <taxon>Pseudomonadota</taxon>
        <taxon>Gammaproteobacteria</taxon>
        <taxon>Vibrionales</taxon>
        <taxon>Vibrionaceae</taxon>
        <taxon>Vibrio</taxon>
    </lineage>
</organism>
<dbReference type="Gene3D" id="6.10.340.10">
    <property type="match status" value="1"/>
</dbReference>
<dbReference type="EC" id="2.7.7.65" evidence="6"/>
<comment type="caution">
    <text evidence="6">The sequence shown here is derived from an EMBL/GenBank/DDBJ whole genome shotgun (WGS) entry which is preliminary data.</text>
</comment>
<dbReference type="SUPFAM" id="SSF55073">
    <property type="entry name" value="Nucleotide cyclase"/>
    <property type="match status" value="1"/>
</dbReference>
<dbReference type="AlphaFoldDB" id="A0A9X4FCG8"/>
<reference evidence="6" key="1">
    <citation type="submission" date="2022-02" db="EMBL/GenBank/DDBJ databases">
        <title>Emergence and expansion in Europe of a Vibrio aestuarianus clonal complex pathogenic for oysters.</title>
        <authorList>
            <person name="Mesnil A."/>
            <person name="Travers M.-A."/>
        </authorList>
    </citation>
    <scope>NUCLEOTIDE SEQUENCE</scope>
    <source>
        <strain evidence="6">19_064_15T1</strain>
    </source>
</reference>
<dbReference type="PANTHER" id="PTHR46663">
    <property type="entry name" value="DIGUANYLATE CYCLASE DGCT-RELATED"/>
    <property type="match status" value="1"/>
</dbReference>
<protein>
    <submittedName>
        <fullName evidence="6">Diguanylate cyclase</fullName>
        <ecNumber evidence="6">2.7.7.65</ecNumber>
    </submittedName>
</protein>
<name>A0A9X4FCG8_9VIBR</name>
<evidence type="ECO:0000256" key="1">
    <source>
        <dbReference type="ARBA" id="ARBA00001946"/>
    </source>
</evidence>
<dbReference type="Gene3D" id="3.30.70.270">
    <property type="match status" value="1"/>
</dbReference>
<dbReference type="Pfam" id="PF00990">
    <property type="entry name" value="GGDEF"/>
    <property type="match status" value="1"/>
</dbReference>
<evidence type="ECO:0000313" key="7">
    <source>
        <dbReference type="Proteomes" id="UP001140978"/>
    </source>
</evidence>
<gene>
    <name evidence="6" type="ORF">L9X51_03850</name>
</gene>
<feature type="transmembrane region" description="Helical" evidence="3">
    <location>
        <begin position="168"/>
        <end position="190"/>
    </location>
</feature>
<accession>A0A9X4FCG8</accession>
<keyword evidence="2" id="KW-0175">Coiled coil</keyword>
<dbReference type="NCBIfam" id="TIGR00254">
    <property type="entry name" value="GGDEF"/>
    <property type="match status" value="1"/>
</dbReference>
<dbReference type="GO" id="GO:0007165">
    <property type="term" value="P:signal transduction"/>
    <property type="evidence" value="ECO:0007669"/>
    <property type="project" value="InterPro"/>
</dbReference>
<comment type="cofactor">
    <cofactor evidence="1">
        <name>Mg(2+)</name>
        <dbReference type="ChEBI" id="CHEBI:18420"/>
    </cofactor>
</comment>
<keyword evidence="6" id="KW-0548">Nucleotidyltransferase</keyword>
<dbReference type="Proteomes" id="UP001140978">
    <property type="component" value="Unassembled WGS sequence"/>
</dbReference>
<evidence type="ECO:0000256" key="3">
    <source>
        <dbReference type="SAM" id="Phobius"/>
    </source>
</evidence>
<feature type="domain" description="GGDEF" evidence="5">
    <location>
        <begin position="301"/>
        <end position="434"/>
    </location>
</feature>
<sequence>MISSLSRKLTLLFVSTFFLVLLIVFSLWSVLTEQEHTKKELEDIIQIQQSVDLLRSQLWIFLQYSDDASLEQVEIAQQNLSEKLSNHHMMEKHITNLQRMNTSLAVLLQQEKTLASNQISQTVSNSYINAKGLLHSRYNMLVQSMTEELFYLQKSVLIRSTDSQRATVVASALKLLFFSILVSGIAWLILKRFKAGFATMKQGIFELAQGDLNSKIVSASLDAEFEALAAFFNRMKESLKITTITKDELQLEVERQTSELQKQKEQLLFLSEHDPLTGLRNRRSFEKSLESAIIKANRTGVKLALLFIDLDNFKAINDSKGHSAGDEILKQVAIRIDASIRRSDFSGRLGGDEFVICLDLIDDYEFVYQKVRQVIQAIGQPIEFNDELLCVGVSIGISYFPLQSENSHKLMKLADEAMYEAKQVPGNTYCQNLEHHSGVFTMEDKVS</sequence>
<keyword evidence="3" id="KW-1133">Transmembrane helix</keyword>
<dbReference type="GO" id="GO:0052621">
    <property type="term" value="F:diguanylate cyclase activity"/>
    <property type="evidence" value="ECO:0007669"/>
    <property type="project" value="UniProtKB-EC"/>
</dbReference>
<dbReference type="SMART" id="SM00267">
    <property type="entry name" value="GGDEF"/>
    <property type="match status" value="1"/>
</dbReference>
<dbReference type="FunFam" id="3.30.70.270:FF:000001">
    <property type="entry name" value="Diguanylate cyclase domain protein"/>
    <property type="match status" value="1"/>
</dbReference>
<keyword evidence="6" id="KW-0808">Transferase</keyword>